<dbReference type="RefSeq" id="XP_039114656.1">
    <property type="nucleotide sequence ID" value="XM_039258722.1"/>
</dbReference>
<feature type="transmembrane region" description="Helical" evidence="5">
    <location>
        <begin position="202"/>
        <end position="223"/>
    </location>
</feature>
<evidence type="ECO:0000256" key="1">
    <source>
        <dbReference type="ARBA" id="ARBA00004141"/>
    </source>
</evidence>
<feature type="transmembrane region" description="Helical" evidence="5">
    <location>
        <begin position="174"/>
        <end position="196"/>
    </location>
</feature>
<evidence type="ECO:0000256" key="2">
    <source>
        <dbReference type="ARBA" id="ARBA00022692"/>
    </source>
</evidence>
<evidence type="ECO:0000256" key="6">
    <source>
        <dbReference type="SAM" id="MobiDB-lite"/>
    </source>
</evidence>
<organism evidence="7 8">
    <name type="scientific">Dioscorea cayennensis subsp. rotundata</name>
    <name type="common">White Guinea yam</name>
    <name type="synonym">Dioscorea rotundata</name>
    <dbReference type="NCBI Taxonomy" id="55577"/>
    <lineage>
        <taxon>Eukaryota</taxon>
        <taxon>Viridiplantae</taxon>
        <taxon>Streptophyta</taxon>
        <taxon>Embryophyta</taxon>
        <taxon>Tracheophyta</taxon>
        <taxon>Spermatophyta</taxon>
        <taxon>Magnoliopsida</taxon>
        <taxon>Liliopsida</taxon>
        <taxon>Dioscoreales</taxon>
        <taxon>Dioscoreaceae</taxon>
        <taxon>Dioscorea</taxon>
    </lineage>
</organism>
<evidence type="ECO:0000313" key="8">
    <source>
        <dbReference type="RefSeq" id="XP_039114656.1"/>
    </source>
</evidence>
<dbReference type="Proteomes" id="UP001515500">
    <property type="component" value="Chromosome 19"/>
</dbReference>
<evidence type="ECO:0000256" key="3">
    <source>
        <dbReference type="ARBA" id="ARBA00022989"/>
    </source>
</evidence>
<dbReference type="PANTHER" id="PTHR23291">
    <property type="entry name" value="BAX INHIBITOR-RELATED"/>
    <property type="match status" value="1"/>
</dbReference>
<proteinExistence type="inferred from homology"/>
<keyword evidence="3 5" id="KW-1133">Transmembrane helix</keyword>
<sequence length="260" mass="28734">MAKEKFKDAEKGNAVEKEAEDLENGNANADAAVPAPLYPKMAEDPRARWAFIRKVYTILASQFLFTSAVGAVGAFVHPIPKFFLSGGLTSIVVFVAILLSPFIAMFPMLIFRRKHPINLVLLAIFTACISCSVCILSSFFGVKAFLEAAILTCTVFIALTLFTFWAARGGNDFTFIFPFLFATIHVLLVYLIIQLFFPLDRIVYTVYSLLATLLFSGFIIFHTESLIKRHGYDEYIIAAIDLYLAGVNLFTSLLGLAGIA</sequence>
<dbReference type="PANTHER" id="PTHR23291:SF39">
    <property type="entry name" value="OS11G0581900 PROTEIN"/>
    <property type="match status" value="1"/>
</dbReference>
<name>A0AB40AIH7_DIOCR</name>
<accession>A0AB40AIH7</accession>
<dbReference type="Pfam" id="PF01027">
    <property type="entry name" value="Bax1-I"/>
    <property type="match status" value="1"/>
</dbReference>
<dbReference type="GO" id="GO:0016020">
    <property type="term" value="C:membrane"/>
    <property type="evidence" value="ECO:0007669"/>
    <property type="project" value="UniProtKB-SubCell"/>
</dbReference>
<keyword evidence="4 5" id="KW-0472">Membrane</keyword>
<protein>
    <submittedName>
        <fullName evidence="8">Protein LIFEGUARD 1-like isoform X1</fullName>
    </submittedName>
</protein>
<feature type="region of interest" description="Disordered" evidence="6">
    <location>
        <begin position="1"/>
        <end position="23"/>
    </location>
</feature>
<dbReference type="AlphaFoldDB" id="A0AB40AIH7"/>
<keyword evidence="2 5" id="KW-0812">Transmembrane</keyword>
<dbReference type="GeneID" id="120250002"/>
<gene>
    <name evidence="8" type="primary">LOC120250002</name>
</gene>
<keyword evidence="7" id="KW-1185">Reference proteome</keyword>
<evidence type="ECO:0000313" key="7">
    <source>
        <dbReference type="Proteomes" id="UP001515500"/>
    </source>
</evidence>
<feature type="transmembrane region" description="Helical" evidence="5">
    <location>
        <begin position="148"/>
        <end position="167"/>
    </location>
</feature>
<evidence type="ECO:0000256" key="4">
    <source>
        <dbReference type="ARBA" id="ARBA00023136"/>
    </source>
</evidence>
<dbReference type="InterPro" id="IPR006214">
    <property type="entry name" value="Bax_inhibitor_1-related"/>
</dbReference>
<feature type="transmembrane region" description="Helical" evidence="5">
    <location>
        <begin position="55"/>
        <end position="76"/>
    </location>
</feature>
<reference evidence="8" key="1">
    <citation type="submission" date="2025-08" db="UniProtKB">
        <authorList>
            <consortium name="RefSeq"/>
        </authorList>
    </citation>
    <scope>IDENTIFICATION</scope>
</reference>
<comment type="subcellular location">
    <subcellularLocation>
        <location evidence="1">Membrane</location>
        <topology evidence="1">Multi-pass membrane protein</topology>
    </subcellularLocation>
</comment>
<evidence type="ECO:0000256" key="5">
    <source>
        <dbReference type="RuleBase" id="RU004379"/>
    </source>
</evidence>
<feature type="transmembrane region" description="Helical" evidence="5">
    <location>
        <begin position="82"/>
        <end position="107"/>
    </location>
</feature>
<feature type="transmembrane region" description="Helical" evidence="5">
    <location>
        <begin position="119"/>
        <end position="142"/>
    </location>
</feature>
<feature type="compositionally biased region" description="Basic and acidic residues" evidence="6">
    <location>
        <begin position="1"/>
        <end position="17"/>
    </location>
</feature>
<feature type="transmembrane region" description="Helical" evidence="5">
    <location>
        <begin position="235"/>
        <end position="259"/>
    </location>
</feature>
<comment type="similarity">
    <text evidence="5">Belongs to the BI1 family.</text>
</comment>